<feature type="compositionally biased region" description="Polar residues" evidence="1">
    <location>
        <begin position="579"/>
        <end position="599"/>
    </location>
</feature>
<proteinExistence type="predicted"/>
<reference evidence="3" key="1">
    <citation type="submission" date="2018-03" db="EMBL/GenBank/DDBJ databases">
        <authorList>
            <person name="Batty M. E."/>
            <person name="Batty M E."/>
        </authorList>
    </citation>
    <scope>NUCLEOTIDE SEQUENCE [LARGE SCALE GENOMIC DNA]</scope>
</reference>
<dbReference type="AlphaFoldDB" id="A0A2U3RQ40"/>
<evidence type="ECO:0000256" key="1">
    <source>
        <dbReference type="SAM" id="MobiDB-lite"/>
    </source>
</evidence>
<dbReference type="RefSeq" id="WP_045912558.1">
    <property type="nucleotide sequence ID" value="NZ_LS398548.1"/>
</dbReference>
<dbReference type="Proteomes" id="UP000245243">
    <property type="component" value="Chromosome I"/>
</dbReference>
<protein>
    <submittedName>
        <fullName evidence="2">Uncharacterized protein</fullName>
    </submittedName>
</protein>
<dbReference type="EMBL" id="LS398548">
    <property type="protein sequence ID" value="SPR15359.1"/>
    <property type="molecule type" value="Genomic_DNA"/>
</dbReference>
<evidence type="ECO:0000313" key="3">
    <source>
        <dbReference type="Proteomes" id="UP000245243"/>
    </source>
</evidence>
<evidence type="ECO:0000313" key="2">
    <source>
        <dbReference type="EMBL" id="SPR15359.1"/>
    </source>
</evidence>
<feature type="region of interest" description="Disordered" evidence="1">
    <location>
        <begin position="562"/>
        <end position="599"/>
    </location>
</feature>
<organism evidence="2 3">
    <name type="scientific">Orientia tsutsugamushi</name>
    <name type="common">Rickettsia tsutsugamushi</name>
    <dbReference type="NCBI Taxonomy" id="784"/>
    <lineage>
        <taxon>Bacteria</taxon>
        <taxon>Pseudomonadati</taxon>
        <taxon>Pseudomonadota</taxon>
        <taxon>Alphaproteobacteria</taxon>
        <taxon>Rickettsiales</taxon>
        <taxon>Rickettsiaceae</taxon>
        <taxon>Rickettsieae</taxon>
        <taxon>Orientia</taxon>
    </lineage>
</organism>
<name>A0A2U3RQ40_ORITS</name>
<gene>
    <name evidence="2" type="ORF">KARP_01244</name>
</gene>
<accession>A0A2U3RQ40</accession>
<sequence>MKAKKKKHNKVVNIKNKTEKTVNNSAAEQQIIEINAAFSDKIKKSLYKGAVLESIFACALKTEDIETLKIIESQNIKINTECITELFVGFITEFGKYKFAIQWLQEQFSSIIDDMITENPKIIKCMIIDSCENRDDEFISFIIKNYSNKIDVDEAFDNLVTLNFGHGITLLLNNCKVTQESIQKAIKTAQTLGNIAAEKILNPNIKLKKPPRKKKSDIQYHNFKEAEVKDKFKHCTSCPNDYEIFLTKLFKIVHSCNKNDINNFINDCEIHLQSSNEDDKKNYVITFLEDVLNYFILPAHKTESLTKVILSYFEAKEDWYNIAVLHINRTFENEVFHCEKAIDAVFKINKTSERDKYAFVSTVLKYNILNDEENWARYLKFSDKLQKFSTGVYNTLNTAILYKKISTFILKGDKNNAEKYIEKLPESLPKEIIYLEYRLNFDSKFDYSNEVQHVYNIKAEIDQQKLMIAGRILSEPVLRVLIKFWQHFDTCNNDPECNEIQRTYNNQQCNNILQICADLAKYHSLSSMQDDITNLLNNSSIKNKPSSDVIVANNLKKYNTADKRKNNQGISLKKESLNDHATTSSHKKNQVTTKNELEQNVETKSGDAVDFLDNVDTDEVSEVDKSIDNSCVKTGFDRRYTPDEFYTKLMQVYKKHPDLFTRHDKHQHIHCHTKKHTYCTFDSDVKKCTWNGKTYYCAISKDLKLDSVKKMYYRNALEKEFVSSNINQSGIKHLSHNMFELKVCTKDFRLFACNTYVDKKGNYFIIFDNEANHTGISNIISNSTLSNNPILTESCKDCNYEADSTTVNTDITTCVIGHMLNQTEYYNDC</sequence>